<protein>
    <submittedName>
        <fullName evidence="2">Uncharacterized protein</fullName>
    </submittedName>
</protein>
<reference evidence="2 3" key="1">
    <citation type="submission" date="2014-06" db="EMBL/GenBank/DDBJ databases">
        <authorList>
            <person name="Ju J."/>
            <person name="Zhang J."/>
        </authorList>
    </citation>
    <scope>NUCLEOTIDE SEQUENCE [LARGE SCALE GENOMIC DNA]</scope>
    <source>
        <strain evidence="2">DmW_042</strain>
    </source>
</reference>
<evidence type="ECO:0000313" key="3">
    <source>
        <dbReference type="Proteomes" id="UP000194565"/>
    </source>
</evidence>
<evidence type="ECO:0000313" key="2">
    <source>
        <dbReference type="EMBL" id="OUI81077.1"/>
    </source>
</evidence>
<evidence type="ECO:0000313" key="4">
    <source>
        <dbReference type="Proteomes" id="UP000321800"/>
    </source>
</evidence>
<dbReference type="Proteomes" id="UP000194565">
    <property type="component" value="Unassembled WGS sequence"/>
</dbReference>
<comment type="caution">
    <text evidence="2">The sequence shown here is derived from an EMBL/GenBank/DDBJ whole genome shotgun (WGS) entry which is preliminary data.</text>
</comment>
<dbReference type="EMBL" id="BJVR01000032">
    <property type="protein sequence ID" value="GEL51362.1"/>
    <property type="molecule type" value="Genomic_DNA"/>
</dbReference>
<sequence>MKQKKDNFVFKLKNIKIIILYFLVFSFLVLNHSEAADCHWENAVYSSEGTENIGLKVVPQSITQSGYYNEIELYEKDGNRKILILDQGSSGRVFAYSLPDKKAFTELIFLKDGLHITAFTPEKRKPAPDAVIVTDLENILLPKGRIRPDIQLFHLTKCVR</sequence>
<organism evidence="2 3">
    <name type="scientific">Acetobacter tropicalis</name>
    <dbReference type="NCBI Taxonomy" id="104102"/>
    <lineage>
        <taxon>Bacteria</taxon>
        <taxon>Pseudomonadati</taxon>
        <taxon>Pseudomonadota</taxon>
        <taxon>Alphaproteobacteria</taxon>
        <taxon>Acetobacterales</taxon>
        <taxon>Acetobacteraceae</taxon>
        <taxon>Acetobacter</taxon>
    </lineage>
</organism>
<reference evidence="1 4" key="2">
    <citation type="submission" date="2019-07" db="EMBL/GenBank/DDBJ databases">
        <title>Whole genome shotgun sequence of Acetobacter tropicalis NBRC 16470.</title>
        <authorList>
            <person name="Hosoyama A."/>
            <person name="Uohara A."/>
            <person name="Ohji S."/>
            <person name="Ichikawa N."/>
        </authorList>
    </citation>
    <scope>NUCLEOTIDE SEQUENCE [LARGE SCALE GENOMIC DNA]</scope>
    <source>
        <strain evidence="1 4">NBRC 16470</strain>
    </source>
</reference>
<name>A0A0C9LK62_9PROT</name>
<evidence type="ECO:0000313" key="1">
    <source>
        <dbReference type="EMBL" id="GEL51362.1"/>
    </source>
</evidence>
<proteinExistence type="predicted"/>
<dbReference type="RefSeq" id="WP_045541703.1">
    <property type="nucleotide sequence ID" value="NZ_BJVR01000032.1"/>
</dbReference>
<dbReference type="Proteomes" id="UP000321800">
    <property type="component" value="Unassembled WGS sequence"/>
</dbReference>
<gene>
    <name evidence="1" type="ORF">ATR01nite_24370</name>
    <name evidence="2" type="ORF">HC62_16515</name>
</gene>
<accession>A0A0C9LK62</accession>
<dbReference type="AlphaFoldDB" id="A0A0C9LK62"/>
<dbReference type="EMBL" id="JOMM01000064">
    <property type="protein sequence ID" value="OUI81077.1"/>
    <property type="molecule type" value="Genomic_DNA"/>
</dbReference>